<dbReference type="Proteomes" id="UP000013893">
    <property type="component" value="Chromosome"/>
</dbReference>
<dbReference type="STRING" id="1332188.L336_0947"/>
<organism evidence="1 2">
    <name type="scientific">Candidatus Saccharimonas aalborgensis</name>
    <dbReference type="NCBI Taxonomy" id="1332188"/>
    <lineage>
        <taxon>Bacteria</taxon>
        <taxon>Candidatus Saccharimonadota</taxon>
        <taxon>Candidatus Saccharimonadia</taxon>
        <taxon>Candidatus Saccharimonadales</taxon>
        <taxon>Candidatus Saccharimonadaceae</taxon>
        <taxon>Candidatus Saccharimonas</taxon>
    </lineage>
</organism>
<reference evidence="1 2" key="1">
    <citation type="journal article" date="2013" name="Nat. Biotechnol.">
        <title>Genome sequences of rare, uncultured bacteria obtained by differential coverage binning of multiple metagenomes.</title>
        <authorList>
            <person name="Albertsen M."/>
            <person name="Hugenholtz P."/>
            <person name="Skarshewski A."/>
            <person name="Nielsen K.L."/>
            <person name="Tyson G.W."/>
            <person name="Nielsen P.H."/>
        </authorList>
    </citation>
    <scope>NUCLEOTIDE SEQUENCE [LARGE SCALE GENOMIC DNA]</scope>
    <source>
        <strain evidence="1">TM71</strain>
    </source>
</reference>
<keyword evidence="2" id="KW-1185">Reference proteome</keyword>
<accession>R4PZF8</accession>
<sequence length="260" mass="28355">MAFGGTPDKQDVFQVFGATLRSPDRLLYPRPEETDQAVTAVFSSLRRRSDHTNITLADGAFDVPHDGHEWMVRHTRALGAAASLIARSIEPTPDMVRNMLISPDVITAITVDADHKVAHVKSGFAEKGGVQRPIYPWQARADRVAGYTFETAPASGLYVPTTDLVTVEGDHVHRGTALESFVSLAIFLAERDLLDNVVINKEHSAALTQATEAGLNPIIINPDDIPFGLNPQTDRPWSSSDLIRRAQGEPVPHPITSPLD</sequence>
<evidence type="ECO:0000313" key="2">
    <source>
        <dbReference type="Proteomes" id="UP000013893"/>
    </source>
</evidence>
<name>R4PZF8_9BACT</name>
<protein>
    <submittedName>
        <fullName evidence="1">Uncharacterized protein</fullName>
    </submittedName>
</protein>
<evidence type="ECO:0000313" key="1">
    <source>
        <dbReference type="EMBL" id="AGL62646.1"/>
    </source>
</evidence>
<dbReference type="HOGENOM" id="CLU_1068286_0_0_0"/>
<proteinExistence type="predicted"/>
<dbReference type="RefSeq" id="WP_015642096.1">
    <property type="nucleotide sequence ID" value="NC_021219.1"/>
</dbReference>
<dbReference type="AlphaFoldDB" id="R4PZF8"/>
<dbReference type="EMBL" id="CP005957">
    <property type="protein sequence ID" value="AGL62646.1"/>
    <property type="molecule type" value="Genomic_DNA"/>
</dbReference>
<gene>
    <name evidence="1" type="ORF">L336_0947</name>
</gene>
<dbReference type="KEGG" id="saal:L336_0947"/>